<evidence type="ECO:0000313" key="5">
    <source>
        <dbReference type="Proteomes" id="UP001304650"/>
    </source>
</evidence>
<evidence type="ECO:0000313" key="4">
    <source>
        <dbReference type="EMBL" id="WNR42291.1"/>
    </source>
</evidence>
<dbReference type="Pfam" id="PF13561">
    <property type="entry name" value="adh_short_C2"/>
    <property type="match status" value="1"/>
</dbReference>
<keyword evidence="5" id="KW-1185">Reference proteome</keyword>
<sequence length="289" mass="31013">MSSTTKEKPVFPPQHQNQQPGIESQMNPLPEFEKASYKPAGKLQDKVAIITGGDSGIGRAVAVAYAKEGADVMIVYLNEHGDAEETHRHVEQAGRKCVHVAGDIGDANFCKLVVDQAVKAFGKLDILVNNAAEQHPLQSIADITPEQLERTFRTNIFSFFYMTQAALPHLKAGSAIINTASITAYHGHEQLIDYSAAKGAIVTFTRSLSLQLNAKGIRVNGVAPGPIWTPLIPSTFTAQEVEVFGSTTPMKRAGQPSELAPSYVFLASEDSSYMAGQILHVNGGAIVNG</sequence>
<organism evidence="4 5">
    <name type="scientific">Paenibacillus roseopurpureus</name>
    <dbReference type="NCBI Taxonomy" id="2918901"/>
    <lineage>
        <taxon>Bacteria</taxon>
        <taxon>Bacillati</taxon>
        <taxon>Bacillota</taxon>
        <taxon>Bacilli</taxon>
        <taxon>Bacillales</taxon>
        <taxon>Paenibacillaceae</taxon>
        <taxon>Paenibacillus</taxon>
    </lineage>
</organism>
<proteinExistence type="inferred from homology"/>
<dbReference type="RefSeq" id="WP_314795610.1">
    <property type="nucleotide sequence ID" value="NZ_CP130319.1"/>
</dbReference>
<dbReference type="PANTHER" id="PTHR48107">
    <property type="entry name" value="NADPH-DEPENDENT ALDEHYDE REDUCTASE-LIKE PROTEIN, CHLOROPLASTIC-RELATED"/>
    <property type="match status" value="1"/>
</dbReference>
<keyword evidence="2" id="KW-0560">Oxidoreductase</keyword>
<reference evidence="4" key="1">
    <citation type="submission" date="2022-02" db="EMBL/GenBank/DDBJ databases">
        <title>Paenibacillus sp. MBLB1832 Whole Genome Shotgun Sequencing.</title>
        <authorList>
            <person name="Hwang C.Y."/>
            <person name="Cho E.-S."/>
            <person name="Seo M.-J."/>
        </authorList>
    </citation>
    <scope>NUCLEOTIDE SEQUENCE</scope>
    <source>
        <strain evidence="4">MBLB1832</strain>
    </source>
</reference>
<dbReference type="FunFam" id="3.40.50.720:FF:000084">
    <property type="entry name" value="Short-chain dehydrogenase reductase"/>
    <property type="match status" value="1"/>
</dbReference>
<dbReference type="SUPFAM" id="SSF51735">
    <property type="entry name" value="NAD(P)-binding Rossmann-fold domains"/>
    <property type="match status" value="1"/>
</dbReference>
<dbReference type="InterPro" id="IPR002347">
    <property type="entry name" value="SDR_fam"/>
</dbReference>
<dbReference type="InterPro" id="IPR036291">
    <property type="entry name" value="NAD(P)-bd_dom_sf"/>
</dbReference>
<comment type="similarity">
    <text evidence="1">Belongs to the short-chain dehydrogenases/reductases (SDR) family.</text>
</comment>
<name>A0AA96RIN6_9BACL</name>
<evidence type="ECO:0000256" key="3">
    <source>
        <dbReference type="SAM" id="MobiDB-lite"/>
    </source>
</evidence>
<dbReference type="NCBIfam" id="NF005214">
    <property type="entry name" value="PRK06701.1"/>
    <property type="match status" value="1"/>
</dbReference>
<dbReference type="PRINTS" id="PR00080">
    <property type="entry name" value="SDRFAMILY"/>
</dbReference>
<feature type="compositionally biased region" description="Polar residues" evidence="3">
    <location>
        <begin position="14"/>
        <end position="26"/>
    </location>
</feature>
<dbReference type="NCBIfam" id="NF005559">
    <property type="entry name" value="PRK07231.1"/>
    <property type="match status" value="1"/>
</dbReference>
<dbReference type="GO" id="GO:0016614">
    <property type="term" value="F:oxidoreductase activity, acting on CH-OH group of donors"/>
    <property type="evidence" value="ECO:0007669"/>
    <property type="project" value="UniProtKB-ARBA"/>
</dbReference>
<evidence type="ECO:0000256" key="2">
    <source>
        <dbReference type="ARBA" id="ARBA00023002"/>
    </source>
</evidence>
<gene>
    <name evidence="4" type="ORF">MJB10_14205</name>
</gene>
<evidence type="ECO:0000256" key="1">
    <source>
        <dbReference type="ARBA" id="ARBA00006484"/>
    </source>
</evidence>
<dbReference type="EMBL" id="CP130319">
    <property type="protein sequence ID" value="WNR42291.1"/>
    <property type="molecule type" value="Genomic_DNA"/>
</dbReference>
<dbReference type="KEGG" id="proo:MJB10_14205"/>
<feature type="region of interest" description="Disordered" evidence="3">
    <location>
        <begin position="1"/>
        <end position="26"/>
    </location>
</feature>
<accession>A0AA96RIN6</accession>
<dbReference type="Proteomes" id="UP001304650">
    <property type="component" value="Chromosome"/>
</dbReference>
<dbReference type="PROSITE" id="PS00061">
    <property type="entry name" value="ADH_SHORT"/>
    <property type="match status" value="1"/>
</dbReference>
<dbReference type="GO" id="GO:0008206">
    <property type="term" value="P:bile acid metabolic process"/>
    <property type="evidence" value="ECO:0007669"/>
    <property type="project" value="UniProtKB-ARBA"/>
</dbReference>
<dbReference type="AlphaFoldDB" id="A0AA96RIN6"/>
<dbReference type="PRINTS" id="PR00081">
    <property type="entry name" value="GDHRDH"/>
</dbReference>
<dbReference type="Gene3D" id="3.40.50.720">
    <property type="entry name" value="NAD(P)-binding Rossmann-like Domain"/>
    <property type="match status" value="1"/>
</dbReference>
<protein>
    <submittedName>
        <fullName evidence="4">SDR family oxidoreductase</fullName>
    </submittedName>
</protein>
<dbReference type="CDD" id="cd05355">
    <property type="entry name" value="SDR_c1"/>
    <property type="match status" value="1"/>
</dbReference>
<dbReference type="PANTHER" id="PTHR48107:SF16">
    <property type="entry name" value="NADPH-DEPENDENT ALDEHYDE REDUCTASE 1, CHLOROPLASTIC"/>
    <property type="match status" value="1"/>
</dbReference>
<dbReference type="InterPro" id="IPR020904">
    <property type="entry name" value="Sc_DH/Rdtase_CS"/>
</dbReference>